<dbReference type="SMART" id="SM00448">
    <property type="entry name" value="REC"/>
    <property type="match status" value="1"/>
</dbReference>
<dbReference type="PROSITE" id="PS51755">
    <property type="entry name" value="OMPR_PHOB"/>
    <property type="match status" value="1"/>
</dbReference>
<dbReference type="SUPFAM" id="SSF52172">
    <property type="entry name" value="CheY-like"/>
    <property type="match status" value="1"/>
</dbReference>
<evidence type="ECO:0000259" key="9">
    <source>
        <dbReference type="PROSITE" id="PS51755"/>
    </source>
</evidence>
<feature type="domain" description="Response regulatory" evidence="8">
    <location>
        <begin position="4"/>
        <end position="118"/>
    </location>
</feature>
<dbReference type="GO" id="GO:0005829">
    <property type="term" value="C:cytosol"/>
    <property type="evidence" value="ECO:0007669"/>
    <property type="project" value="TreeGrafter"/>
</dbReference>
<evidence type="ECO:0000256" key="5">
    <source>
        <dbReference type="ARBA" id="ARBA00023163"/>
    </source>
</evidence>
<proteinExistence type="predicted"/>
<evidence type="ECO:0000256" key="1">
    <source>
        <dbReference type="ARBA" id="ARBA00022553"/>
    </source>
</evidence>
<keyword evidence="5" id="KW-0804">Transcription</keyword>
<dbReference type="SMART" id="SM00862">
    <property type="entry name" value="Trans_reg_C"/>
    <property type="match status" value="1"/>
</dbReference>
<keyword evidence="1 6" id="KW-0597">Phosphoprotein</keyword>
<dbReference type="SUPFAM" id="SSF46894">
    <property type="entry name" value="C-terminal effector domain of the bipartite response regulators"/>
    <property type="match status" value="1"/>
</dbReference>
<keyword evidence="4 7" id="KW-0238">DNA-binding</keyword>
<dbReference type="PROSITE" id="PS50110">
    <property type="entry name" value="RESPONSE_REGULATORY"/>
    <property type="match status" value="1"/>
</dbReference>
<dbReference type="GO" id="GO:0000156">
    <property type="term" value="F:phosphorelay response regulator activity"/>
    <property type="evidence" value="ECO:0007669"/>
    <property type="project" value="TreeGrafter"/>
</dbReference>
<dbReference type="InterPro" id="IPR001867">
    <property type="entry name" value="OmpR/PhoB-type_DNA-bd"/>
</dbReference>
<dbReference type="InterPro" id="IPR001789">
    <property type="entry name" value="Sig_transdc_resp-reg_receiver"/>
</dbReference>
<dbReference type="EMBL" id="DVMY01000102">
    <property type="protein sequence ID" value="HIU37907.1"/>
    <property type="molecule type" value="Genomic_DNA"/>
</dbReference>
<dbReference type="Proteomes" id="UP000824083">
    <property type="component" value="Unassembled WGS sequence"/>
</dbReference>
<evidence type="ECO:0000256" key="3">
    <source>
        <dbReference type="ARBA" id="ARBA00023015"/>
    </source>
</evidence>
<comment type="caution">
    <text evidence="10">The sequence shown here is derived from an EMBL/GenBank/DDBJ whole genome shotgun (WGS) entry which is preliminary data.</text>
</comment>
<gene>
    <name evidence="10" type="ORF">IAC56_06515</name>
</gene>
<dbReference type="PANTHER" id="PTHR48111">
    <property type="entry name" value="REGULATOR OF RPOS"/>
    <property type="match status" value="1"/>
</dbReference>
<accession>A0A9D1III8</accession>
<dbReference type="CDD" id="cd00383">
    <property type="entry name" value="trans_reg_C"/>
    <property type="match status" value="1"/>
</dbReference>
<dbReference type="Gene3D" id="1.10.10.10">
    <property type="entry name" value="Winged helix-like DNA-binding domain superfamily/Winged helix DNA-binding domain"/>
    <property type="match status" value="1"/>
</dbReference>
<keyword evidence="3" id="KW-0805">Transcription regulation</keyword>
<feature type="modified residue" description="4-aspartylphosphate" evidence="6">
    <location>
        <position position="53"/>
    </location>
</feature>
<sequence>MRLSVLIVDDNLDILSNVRDYLEMSGLMVETAVNGQEALERMNQKTFAVCILDIGLPDIDGLSICKTLRQNGDKTPILMLTARDSIDDKVTGLAVGADDYLVKPFSLRELNARVQALIRRAFGDAGMKLKVSDLEFDLATTQVSRAGCVIKLNPTCLTILKELMMKSPAIVNRARLEALVWAGTVPDSDSLRANIYLLRQAIDKSFDKKLIHTHPGLGWSIGQ</sequence>
<reference evidence="10" key="2">
    <citation type="journal article" date="2021" name="PeerJ">
        <title>Extensive microbial diversity within the chicken gut microbiome revealed by metagenomics and culture.</title>
        <authorList>
            <person name="Gilroy R."/>
            <person name="Ravi A."/>
            <person name="Getino M."/>
            <person name="Pursley I."/>
            <person name="Horton D.L."/>
            <person name="Alikhan N.F."/>
            <person name="Baker D."/>
            <person name="Gharbi K."/>
            <person name="Hall N."/>
            <person name="Watson M."/>
            <person name="Adriaenssens E.M."/>
            <person name="Foster-Nyarko E."/>
            <person name="Jarju S."/>
            <person name="Secka A."/>
            <person name="Antonio M."/>
            <person name="Oren A."/>
            <person name="Chaudhuri R.R."/>
            <person name="La Ragione R."/>
            <person name="Hildebrand F."/>
            <person name="Pallen M.J."/>
        </authorList>
    </citation>
    <scope>NUCLEOTIDE SEQUENCE</scope>
    <source>
        <strain evidence="10">7463</strain>
    </source>
</reference>
<dbReference type="AlphaFoldDB" id="A0A9D1III8"/>
<dbReference type="Gene3D" id="6.10.250.690">
    <property type="match status" value="1"/>
</dbReference>
<dbReference type="Gene3D" id="3.40.50.2300">
    <property type="match status" value="1"/>
</dbReference>
<feature type="domain" description="OmpR/PhoB-type" evidence="9">
    <location>
        <begin position="126"/>
        <end position="223"/>
    </location>
</feature>
<evidence type="ECO:0000313" key="11">
    <source>
        <dbReference type="Proteomes" id="UP000824083"/>
    </source>
</evidence>
<dbReference type="PANTHER" id="PTHR48111:SF22">
    <property type="entry name" value="REGULATOR OF RPOS"/>
    <property type="match status" value="1"/>
</dbReference>
<dbReference type="GO" id="GO:0000976">
    <property type="term" value="F:transcription cis-regulatory region binding"/>
    <property type="evidence" value="ECO:0007669"/>
    <property type="project" value="TreeGrafter"/>
</dbReference>
<dbReference type="InterPro" id="IPR036388">
    <property type="entry name" value="WH-like_DNA-bd_sf"/>
</dbReference>
<keyword evidence="2" id="KW-0902">Two-component regulatory system</keyword>
<evidence type="ECO:0000256" key="7">
    <source>
        <dbReference type="PROSITE-ProRule" id="PRU01091"/>
    </source>
</evidence>
<evidence type="ECO:0000256" key="2">
    <source>
        <dbReference type="ARBA" id="ARBA00023012"/>
    </source>
</evidence>
<evidence type="ECO:0000259" key="8">
    <source>
        <dbReference type="PROSITE" id="PS50110"/>
    </source>
</evidence>
<evidence type="ECO:0000256" key="6">
    <source>
        <dbReference type="PROSITE-ProRule" id="PRU00169"/>
    </source>
</evidence>
<dbReference type="CDD" id="cd17624">
    <property type="entry name" value="REC_OmpR_PmrA-like"/>
    <property type="match status" value="1"/>
</dbReference>
<dbReference type="Pfam" id="PF00072">
    <property type="entry name" value="Response_reg"/>
    <property type="match status" value="1"/>
</dbReference>
<evidence type="ECO:0000256" key="4">
    <source>
        <dbReference type="ARBA" id="ARBA00023125"/>
    </source>
</evidence>
<reference evidence="10" key="1">
    <citation type="submission" date="2020-10" db="EMBL/GenBank/DDBJ databases">
        <authorList>
            <person name="Gilroy R."/>
        </authorList>
    </citation>
    <scope>NUCLEOTIDE SEQUENCE</scope>
    <source>
        <strain evidence="10">7463</strain>
    </source>
</reference>
<dbReference type="InterPro" id="IPR011006">
    <property type="entry name" value="CheY-like_superfamily"/>
</dbReference>
<dbReference type="GO" id="GO:0032993">
    <property type="term" value="C:protein-DNA complex"/>
    <property type="evidence" value="ECO:0007669"/>
    <property type="project" value="TreeGrafter"/>
</dbReference>
<dbReference type="InterPro" id="IPR016032">
    <property type="entry name" value="Sig_transdc_resp-reg_C-effctor"/>
</dbReference>
<dbReference type="GO" id="GO:0006355">
    <property type="term" value="P:regulation of DNA-templated transcription"/>
    <property type="evidence" value="ECO:0007669"/>
    <property type="project" value="InterPro"/>
</dbReference>
<name>A0A9D1III8_9BURK</name>
<dbReference type="Pfam" id="PF00486">
    <property type="entry name" value="Trans_reg_C"/>
    <property type="match status" value="1"/>
</dbReference>
<feature type="DNA-binding region" description="OmpR/PhoB-type" evidence="7">
    <location>
        <begin position="126"/>
        <end position="223"/>
    </location>
</feature>
<evidence type="ECO:0000313" key="10">
    <source>
        <dbReference type="EMBL" id="HIU37907.1"/>
    </source>
</evidence>
<dbReference type="InterPro" id="IPR039420">
    <property type="entry name" value="WalR-like"/>
</dbReference>
<protein>
    <submittedName>
        <fullName evidence="10">Response regulator transcription factor</fullName>
    </submittedName>
</protein>
<organism evidence="10 11">
    <name type="scientific">Candidatus Aphodousia faecigallinarum</name>
    <dbReference type="NCBI Taxonomy" id="2840677"/>
    <lineage>
        <taxon>Bacteria</taxon>
        <taxon>Pseudomonadati</taxon>
        <taxon>Pseudomonadota</taxon>
        <taxon>Betaproteobacteria</taxon>
        <taxon>Burkholderiales</taxon>
        <taxon>Sutterellaceae</taxon>
        <taxon>Sutterellaceae incertae sedis</taxon>
        <taxon>Candidatus Aphodousia</taxon>
    </lineage>
</organism>